<accession>A0A9P5RQK0</accession>
<comment type="caution">
    <text evidence="1">The sequence shown here is derived from an EMBL/GenBank/DDBJ whole genome shotgun (WGS) entry which is preliminary data.</text>
</comment>
<name>A0A9P5RQK0_9FUNG</name>
<organism evidence="1 2">
    <name type="scientific">Linnemannia schmuckeri</name>
    <dbReference type="NCBI Taxonomy" id="64567"/>
    <lineage>
        <taxon>Eukaryota</taxon>
        <taxon>Fungi</taxon>
        <taxon>Fungi incertae sedis</taxon>
        <taxon>Mucoromycota</taxon>
        <taxon>Mortierellomycotina</taxon>
        <taxon>Mortierellomycetes</taxon>
        <taxon>Mortierellales</taxon>
        <taxon>Mortierellaceae</taxon>
        <taxon>Linnemannia</taxon>
    </lineage>
</organism>
<sequence>MVVLSVSAQTMPSNACSTCITNAGISAVPACKGVENEKATGSTPTDKQKICWCGLKSNKNWADGCVGADKCSAESKEMLVSMINAGAAQVTCDNVSGTSAGNGFCGLNSAKVAAAGAAMAVVGALL</sequence>
<gene>
    <name evidence="1" type="ORF">BG015_000816</name>
</gene>
<dbReference type="Proteomes" id="UP000748756">
    <property type="component" value="Unassembled WGS sequence"/>
</dbReference>
<reference evidence="1" key="1">
    <citation type="journal article" date="2020" name="Fungal Divers.">
        <title>Resolving the Mortierellaceae phylogeny through synthesis of multi-gene phylogenetics and phylogenomics.</title>
        <authorList>
            <person name="Vandepol N."/>
            <person name="Liber J."/>
            <person name="Desiro A."/>
            <person name="Na H."/>
            <person name="Kennedy M."/>
            <person name="Barry K."/>
            <person name="Grigoriev I.V."/>
            <person name="Miller A.N."/>
            <person name="O'Donnell K."/>
            <person name="Stajich J.E."/>
            <person name="Bonito G."/>
        </authorList>
    </citation>
    <scope>NUCLEOTIDE SEQUENCE</scope>
    <source>
        <strain evidence="1">NRRL 6426</strain>
    </source>
</reference>
<dbReference type="OrthoDB" id="2442779at2759"/>
<proteinExistence type="predicted"/>
<keyword evidence="2" id="KW-1185">Reference proteome</keyword>
<evidence type="ECO:0000313" key="1">
    <source>
        <dbReference type="EMBL" id="KAF9142492.1"/>
    </source>
</evidence>
<dbReference type="EMBL" id="JAAAUQ010001138">
    <property type="protein sequence ID" value="KAF9142492.1"/>
    <property type="molecule type" value="Genomic_DNA"/>
</dbReference>
<dbReference type="AlphaFoldDB" id="A0A9P5RQK0"/>
<evidence type="ECO:0000313" key="2">
    <source>
        <dbReference type="Proteomes" id="UP000748756"/>
    </source>
</evidence>
<protein>
    <submittedName>
        <fullName evidence="1">Uncharacterized protein</fullName>
    </submittedName>
</protein>